<evidence type="ECO:0000313" key="2">
    <source>
        <dbReference type="EMBL" id="KAL3785400.1"/>
    </source>
</evidence>
<reference evidence="2 3" key="1">
    <citation type="submission" date="2024-10" db="EMBL/GenBank/DDBJ databases">
        <title>Updated reference genomes for cyclostephanoid diatoms.</title>
        <authorList>
            <person name="Roberts W.R."/>
            <person name="Alverson A.J."/>
        </authorList>
    </citation>
    <scope>NUCLEOTIDE SEQUENCE [LARGE SCALE GENOMIC DNA]</scope>
    <source>
        <strain evidence="2 3">AJA010-31</strain>
    </source>
</reference>
<evidence type="ECO:0008006" key="4">
    <source>
        <dbReference type="Google" id="ProtNLM"/>
    </source>
</evidence>
<accession>A0ABD3PG15</accession>
<evidence type="ECO:0000256" key="1">
    <source>
        <dbReference type="SAM" id="SignalP"/>
    </source>
</evidence>
<evidence type="ECO:0000313" key="3">
    <source>
        <dbReference type="Proteomes" id="UP001530400"/>
    </source>
</evidence>
<protein>
    <recommendedName>
        <fullName evidence="4">Secreted protein</fullName>
    </recommendedName>
</protein>
<comment type="caution">
    <text evidence="2">The sequence shown here is derived from an EMBL/GenBank/DDBJ whole genome shotgun (WGS) entry which is preliminary data.</text>
</comment>
<gene>
    <name evidence="2" type="ORF">ACHAWO_013587</name>
</gene>
<dbReference type="Proteomes" id="UP001530400">
    <property type="component" value="Unassembled WGS sequence"/>
</dbReference>
<sequence>MMKLQFSVMALPFSWSCCIWPSMLLQASTKPDVKRANSSPLGFCKSSGIKCLKPSSTQLYSSSIKCCENEYRFSSTQCNENKHYNQTYVLPKHAVEATK</sequence>
<keyword evidence="3" id="KW-1185">Reference proteome</keyword>
<feature type="signal peptide" evidence="1">
    <location>
        <begin position="1"/>
        <end position="16"/>
    </location>
</feature>
<keyword evidence="1" id="KW-0732">Signal</keyword>
<feature type="chain" id="PRO_5044876834" description="Secreted protein" evidence="1">
    <location>
        <begin position="17"/>
        <end position="99"/>
    </location>
</feature>
<proteinExistence type="predicted"/>
<dbReference type="EMBL" id="JALLPJ020000695">
    <property type="protein sequence ID" value="KAL3785400.1"/>
    <property type="molecule type" value="Genomic_DNA"/>
</dbReference>
<dbReference type="AlphaFoldDB" id="A0ABD3PG15"/>
<name>A0ABD3PG15_9STRA</name>
<organism evidence="2 3">
    <name type="scientific">Cyclotella atomus</name>
    <dbReference type="NCBI Taxonomy" id="382360"/>
    <lineage>
        <taxon>Eukaryota</taxon>
        <taxon>Sar</taxon>
        <taxon>Stramenopiles</taxon>
        <taxon>Ochrophyta</taxon>
        <taxon>Bacillariophyta</taxon>
        <taxon>Coscinodiscophyceae</taxon>
        <taxon>Thalassiosirophycidae</taxon>
        <taxon>Stephanodiscales</taxon>
        <taxon>Stephanodiscaceae</taxon>
        <taxon>Cyclotella</taxon>
    </lineage>
</organism>